<evidence type="ECO:0000313" key="2">
    <source>
        <dbReference type="Proteomes" id="UP001235939"/>
    </source>
</evidence>
<sequence length="149" mass="17737">MLDTLLPYQPDYENDEYLSLLIIDSEDARQLIRLHTLRNQGIDKRRYDSRHRPVYYNVSDLVWIFIPVRKVGLSEKLLKKYFGPYNITKKISDVNYEPSDMEPNENPRIRKRSVTEFLFKSSDISATTIHSKLQPVYRNETLDINTIQR</sequence>
<dbReference type="EMBL" id="CP092870">
    <property type="protein sequence ID" value="UYV71057.1"/>
    <property type="molecule type" value="Genomic_DNA"/>
</dbReference>
<reference evidence="1 2" key="1">
    <citation type="submission" date="2022-01" db="EMBL/GenBank/DDBJ databases">
        <title>A chromosomal length assembly of Cordylochernes scorpioides.</title>
        <authorList>
            <person name="Zeh D."/>
            <person name="Zeh J."/>
        </authorList>
    </citation>
    <scope>NUCLEOTIDE SEQUENCE [LARGE SCALE GENOMIC DNA]</scope>
    <source>
        <strain evidence="1">IN4F17</strain>
        <tissue evidence="1">Whole Body</tissue>
    </source>
</reference>
<protein>
    <submittedName>
        <fullName evidence="1">Uncharacterized protein</fullName>
    </submittedName>
</protein>
<gene>
    <name evidence="1" type="ORF">LAZ67_8001561</name>
</gene>
<accession>A0ABY6KT51</accession>
<name>A0ABY6KT51_9ARAC</name>
<proteinExistence type="predicted"/>
<organism evidence="1 2">
    <name type="scientific">Cordylochernes scorpioides</name>
    <dbReference type="NCBI Taxonomy" id="51811"/>
    <lineage>
        <taxon>Eukaryota</taxon>
        <taxon>Metazoa</taxon>
        <taxon>Ecdysozoa</taxon>
        <taxon>Arthropoda</taxon>
        <taxon>Chelicerata</taxon>
        <taxon>Arachnida</taxon>
        <taxon>Pseudoscorpiones</taxon>
        <taxon>Cheliferoidea</taxon>
        <taxon>Chernetidae</taxon>
        <taxon>Cordylochernes</taxon>
    </lineage>
</organism>
<dbReference type="Proteomes" id="UP001235939">
    <property type="component" value="Chromosome 08"/>
</dbReference>
<keyword evidence="2" id="KW-1185">Reference proteome</keyword>
<evidence type="ECO:0000313" key="1">
    <source>
        <dbReference type="EMBL" id="UYV71057.1"/>
    </source>
</evidence>